<dbReference type="AlphaFoldDB" id="A0A1G5GSE9"/>
<evidence type="ECO:0000256" key="1">
    <source>
        <dbReference type="SAM" id="Phobius"/>
    </source>
</evidence>
<name>A0A1G5GSE9_9FIRM</name>
<keyword evidence="1" id="KW-0812">Transmembrane</keyword>
<keyword evidence="1" id="KW-1133">Transmembrane helix</keyword>
<keyword evidence="1" id="KW-0472">Membrane</keyword>
<keyword evidence="3" id="KW-1185">Reference proteome</keyword>
<sequence length="160" mass="19715">MMWKIIGTFIVLALLPFWLIFLYLTIGAMQEKWWYGIFFGSWFWWFFCIDIRMADLSYSRIKVDKRNRTIEIRRLFRLKKVILVDKIKRWRRVRVNNRSGYPNENIYLYYGNSKFLISEVYIKDYVRFSSFMQQYAGNKCVSRTYFQNILDDMGYFLTIN</sequence>
<reference evidence="3" key="1">
    <citation type="submission" date="2016-10" db="EMBL/GenBank/DDBJ databases">
        <authorList>
            <person name="Varghese N."/>
            <person name="Submissions S."/>
        </authorList>
    </citation>
    <scope>NUCLEOTIDE SEQUENCE [LARGE SCALE GENOMIC DNA]</scope>
    <source>
        <strain evidence="3">XBD2006</strain>
    </source>
</reference>
<dbReference type="Proteomes" id="UP000183047">
    <property type="component" value="Unassembled WGS sequence"/>
</dbReference>
<proteinExistence type="predicted"/>
<feature type="transmembrane region" description="Helical" evidence="1">
    <location>
        <begin position="5"/>
        <end position="26"/>
    </location>
</feature>
<feature type="transmembrane region" description="Helical" evidence="1">
    <location>
        <begin position="32"/>
        <end position="51"/>
    </location>
</feature>
<accession>A0A1G5GSE9</accession>
<dbReference type="EMBL" id="FMUR01000024">
    <property type="protein sequence ID" value="SCY54476.1"/>
    <property type="molecule type" value="Genomic_DNA"/>
</dbReference>
<evidence type="ECO:0000313" key="2">
    <source>
        <dbReference type="EMBL" id="SCY54476.1"/>
    </source>
</evidence>
<organism evidence="2 3">
    <name type="scientific">Butyrivibrio hungatei</name>
    <dbReference type="NCBI Taxonomy" id="185008"/>
    <lineage>
        <taxon>Bacteria</taxon>
        <taxon>Bacillati</taxon>
        <taxon>Bacillota</taxon>
        <taxon>Clostridia</taxon>
        <taxon>Lachnospirales</taxon>
        <taxon>Lachnospiraceae</taxon>
        <taxon>Butyrivibrio</taxon>
    </lineage>
</organism>
<evidence type="ECO:0000313" key="3">
    <source>
        <dbReference type="Proteomes" id="UP000183047"/>
    </source>
</evidence>
<protein>
    <submittedName>
        <fullName evidence="2">Uncharacterized protein</fullName>
    </submittedName>
</protein>
<gene>
    <name evidence="2" type="ORF">SAMN02910451_03025</name>
</gene>